<accession>A0AAJ0EUZ5</accession>
<feature type="compositionally biased region" description="Basic residues" evidence="1">
    <location>
        <begin position="147"/>
        <end position="156"/>
    </location>
</feature>
<reference evidence="2" key="1">
    <citation type="submission" date="2021-06" db="EMBL/GenBank/DDBJ databases">
        <title>Comparative genomics, transcriptomics and evolutionary studies reveal genomic signatures of adaptation to plant cell wall in hemibiotrophic fungi.</title>
        <authorList>
            <consortium name="DOE Joint Genome Institute"/>
            <person name="Baroncelli R."/>
            <person name="Diaz J.F."/>
            <person name="Benocci T."/>
            <person name="Peng M."/>
            <person name="Battaglia E."/>
            <person name="Haridas S."/>
            <person name="Andreopoulos W."/>
            <person name="Labutti K."/>
            <person name="Pangilinan J."/>
            <person name="Floch G.L."/>
            <person name="Makela M.R."/>
            <person name="Henrissat B."/>
            <person name="Grigoriev I.V."/>
            <person name="Crouch J.A."/>
            <person name="De Vries R.P."/>
            <person name="Sukno S.A."/>
            <person name="Thon M.R."/>
        </authorList>
    </citation>
    <scope>NUCLEOTIDE SEQUENCE</scope>
    <source>
        <strain evidence="2">CBS 193.32</strain>
    </source>
</reference>
<dbReference type="GeneID" id="85465879"/>
<feature type="region of interest" description="Disordered" evidence="1">
    <location>
        <begin position="119"/>
        <end position="158"/>
    </location>
</feature>
<comment type="caution">
    <text evidence="2">The sequence shown here is derived from an EMBL/GenBank/DDBJ whole genome shotgun (WGS) entry which is preliminary data.</text>
</comment>
<feature type="compositionally biased region" description="Basic and acidic residues" evidence="1">
    <location>
        <begin position="128"/>
        <end position="138"/>
    </location>
</feature>
<keyword evidence="3" id="KW-1185">Reference proteome</keyword>
<proteinExistence type="predicted"/>
<sequence>MSDHPPKGPLMMEHFDRGTALHSILTCTDTRSPWMMENSWLDWPMNSAHSPQGTSSLVGSALMGAVPQYLKNIHTFPSQSSYSNTSGAGGPSFFLSRVGNLPFVPSIFDERARSLDRSKLALTPSGEDSQRSRGEVRGSKPSQARGGLKRRRRNITRRSVSAREMNSLFAKYVRTNVRMEGKKRRETIDETTWGNGQTGGPRLTYSLTHSLTQLSAAAGHQGHGRADDLAHLTHHKFVSAAPPSRNMHPMLPRAPGTGCRGAC</sequence>
<dbReference type="AlphaFoldDB" id="A0AAJ0EUZ5"/>
<feature type="region of interest" description="Disordered" evidence="1">
    <location>
        <begin position="240"/>
        <end position="263"/>
    </location>
</feature>
<protein>
    <submittedName>
        <fullName evidence="2">Uncharacterized protein</fullName>
    </submittedName>
</protein>
<dbReference type="EMBL" id="JAHMHR010000016">
    <property type="protein sequence ID" value="KAK1676732.1"/>
    <property type="molecule type" value="Genomic_DNA"/>
</dbReference>
<evidence type="ECO:0000256" key="1">
    <source>
        <dbReference type="SAM" id="MobiDB-lite"/>
    </source>
</evidence>
<dbReference type="RefSeq" id="XP_060430735.1">
    <property type="nucleotide sequence ID" value="XM_060581353.1"/>
</dbReference>
<dbReference type="Proteomes" id="UP001224890">
    <property type="component" value="Unassembled WGS sequence"/>
</dbReference>
<gene>
    <name evidence="2" type="ORF">BDP55DRAFT_99316</name>
</gene>
<organism evidence="2 3">
    <name type="scientific">Colletotrichum godetiae</name>
    <dbReference type="NCBI Taxonomy" id="1209918"/>
    <lineage>
        <taxon>Eukaryota</taxon>
        <taxon>Fungi</taxon>
        <taxon>Dikarya</taxon>
        <taxon>Ascomycota</taxon>
        <taxon>Pezizomycotina</taxon>
        <taxon>Sordariomycetes</taxon>
        <taxon>Hypocreomycetidae</taxon>
        <taxon>Glomerellales</taxon>
        <taxon>Glomerellaceae</taxon>
        <taxon>Colletotrichum</taxon>
        <taxon>Colletotrichum acutatum species complex</taxon>
    </lineage>
</organism>
<evidence type="ECO:0000313" key="3">
    <source>
        <dbReference type="Proteomes" id="UP001224890"/>
    </source>
</evidence>
<evidence type="ECO:0000313" key="2">
    <source>
        <dbReference type="EMBL" id="KAK1676732.1"/>
    </source>
</evidence>
<name>A0AAJ0EUZ5_9PEZI</name>